<evidence type="ECO:0000313" key="2">
    <source>
        <dbReference type="EMBL" id="KAJ1112964.1"/>
    </source>
</evidence>
<dbReference type="Proteomes" id="UP001066276">
    <property type="component" value="Chromosome 8"/>
</dbReference>
<evidence type="ECO:0000256" key="1">
    <source>
        <dbReference type="SAM" id="MobiDB-lite"/>
    </source>
</evidence>
<feature type="region of interest" description="Disordered" evidence="1">
    <location>
        <begin position="1"/>
        <end position="45"/>
    </location>
</feature>
<dbReference type="PANTHER" id="PTHR31635">
    <property type="entry name" value="REVERSE TRANSCRIPTASE DOMAIN-CONTAINING PROTEIN-RELATED"/>
    <property type="match status" value="1"/>
</dbReference>
<keyword evidence="3" id="KW-1185">Reference proteome</keyword>
<evidence type="ECO:0008006" key="4">
    <source>
        <dbReference type="Google" id="ProtNLM"/>
    </source>
</evidence>
<gene>
    <name evidence="2" type="ORF">NDU88_001224</name>
</gene>
<evidence type="ECO:0000313" key="3">
    <source>
        <dbReference type="Proteomes" id="UP001066276"/>
    </source>
</evidence>
<dbReference type="PANTHER" id="PTHR31635:SF196">
    <property type="entry name" value="REVERSE TRANSCRIPTASE DOMAIN-CONTAINING PROTEIN-RELATED"/>
    <property type="match status" value="1"/>
</dbReference>
<proteinExistence type="predicted"/>
<organism evidence="2 3">
    <name type="scientific">Pleurodeles waltl</name>
    <name type="common">Iberian ribbed newt</name>
    <dbReference type="NCBI Taxonomy" id="8319"/>
    <lineage>
        <taxon>Eukaryota</taxon>
        <taxon>Metazoa</taxon>
        <taxon>Chordata</taxon>
        <taxon>Craniata</taxon>
        <taxon>Vertebrata</taxon>
        <taxon>Euteleostomi</taxon>
        <taxon>Amphibia</taxon>
        <taxon>Batrachia</taxon>
        <taxon>Caudata</taxon>
        <taxon>Salamandroidea</taxon>
        <taxon>Salamandridae</taxon>
        <taxon>Pleurodelinae</taxon>
        <taxon>Pleurodeles</taxon>
    </lineage>
</organism>
<accession>A0AAV7NBZ7</accession>
<protein>
    <recommendedName>
        <fullName evidence="4">Reverse transcriptase domain-containing protein</fullName>
    </recommendedName>
</protein>
<dbReference type="EMBL" id="JANPWB010000012">
    <property type="protein sequence ID" value="KAJ1112964.1"/>
    <property type="molecule type" value="Genomic_DNA"/>
</dbReference>
<dbReference type="AlphaFoldDB" id="A0AAV7NBZ7"/>
<sequence>MATLRGEKDRSVRDMLTKPPGGRVEEETPGPGQQLDKEAGEDRVQDRQEVTGVRFGGEAYTIVLYTDDVVVKLDDPVRSLSVFLEEVEAFGAVSGFQVNLSKSRALDLAPPGETGDELTQHYQWEDSSVPYLGLRVARTVMETASVNYRLLLQGVRADLAEWRRYPISWTGRIAAIKMSILPRALFLFQRLPVEPPSSSVQTLQREINSFIWGG</sequence>
<comment type="caution">
    <text evidence="2">The sequence shown here is derived from an EMBL/GenBank/DDBJ whole genome shotgun (WGS) entry which is preliminary data.</text>
</comment>
<reference evidence="2" key="1">
    <citation type="journal article" date="2022" name="bioRxiv">
        <title>Sequencing and chromosome-scale assembly of the giantPleurodeles waltlgenome.</title>
        <authorList>
            <person name="Brown T."/>
            <person name="Elewa A."/>
            <person name="Iarovenko S."/>
            <person name="Subramanian E."/>
            <person name="Araus A.J."/>
            <person name="Petzold A."/>
            <person name="Susuki M."/>
            <person name="Suzuki K.-i.T."/>
            <person name="Hayashi T."/>
            <person name="Toyoda A."/>
            <person name="Oliveira C."/>
            <person name="Osipova E."/>
            <person name="Leigh N.D."/>
            <person name="Simon A."/>
            <person name="Yun M.H."/>
        </authorList>
    </citation>
    <scope>NUCLEOTIDE SEQUENCE</scope>
    <source>
        <strain evidence="2">20211129_DDA</strain>
        <tissue evidence="2">Liver</tissue>
    </source>
</reference>
<feature type="compositionally biased region" description="Basic and acidic residues" evidence="1">
    <location>
        <begin position="35"/>
        <end position="45"/>
    </location>
</feature>
<name>A0AAV7NBZ7_PLEWA</name>
<feature type="compositionally biased region" description="Basic and acidic residues" evidence="1">
    <location>
        <begin position="1"/>
        <end position="16"/>
    </location>
</feature>